<dbReference type="Proteomes" id="UP001374535">
    <property type="component" value="Chromosome 4"/>
</dbReference>
<evidence type="ECO:0000313" key="2">
    <source>
        <dbReference type="EMBL" id="WVZ15866.1"/>
    </source>
</evidence>
<dbReference type="AlphaFoldDB" id="A0AAQ3NSY1"/>
<dbReference type="InterPro" id="IPR036397">
    <property type="entry name" value="RNaseH_sf"/>
</dbReference>
<evidence type="ECO:0000313" key="3">
    <source>
        <dbReference type="Proteomes" id="UP001374535"/>
    </source>
</evidence>
<proteinExistence type="predicted"/>
<feature type="domain" description="Retroviral polymerase SH3-like" evidence="1">
    <location>
        <begin position="438"/>
        <end position="499"/>
    </location>
</feature>
<dbReference type="InterPro" id="IPR043502">
    <property type="entry name" value="DNA/RNA_pol_sf"/>
</dbReference>
<organism evidence="2 3">
    <name type="scientific">Vigna mungo</name>
    <name type="common">Black gram</name>
    <name type="synonym">Phaseolus mungo</name>
    <dbReference type="NCBI Taxonomy" id="3915"/>
    <lineage>
        <taxon>Eukaryota</taxon>
        <taxon>Viridiplantae</taxon>
        <taxon>Streptophyta</taxon>
        <taxon>Embryophyta</taxon>
        <taxon>Tracheophyta</taxon>
        <taxon>Spermatophyta</taxon>
        <taxon>Magnoliopsida</taxon>
        <taxon>eudicotyledons</taxon>
        <taxon>Gunneridae</taxon>
        <taxon>Pentapetalae</taxon>
        <taxon>rosids</taxon>
        <taxon>fabids</taxon>
        <taxon>Fabales</taxon>
        <taxon>Fabaceae</taxon>
        <taxon>Papilionoideae</taxon>
        <taxon>50 kb inversion clade</taxon>
        <taxon>NPAAA clade</taxon>
        <taxon>indigoferoid/millettioid clade</taxon>
        <taxon>Phaseoleae</taxon>
        <taxon>Vigna</taxon>
    </lineage>
</organism>
<dbReference type="EMBL" id="CP144697">
    <property type="protein sequence ID" value="WVZ15866.1"/>
    <property type="molecule type" value="Genomic_DNA"/>
</dbReference>
<keyword evidence="3" id="KW-1185">Reference proteome</keyword>
<dbReference type="Gene3D" id="3.30.420.10">
    <property type="entry name" value="Ribonuclease H-like superfamily/Ribonuclease H"/>
    <property type="match status" value="1"/>
</dbReference>
<accession>A0AAQ3NSY1</accession>
<name>A0AAQ3NSY1_VIGMU</name>
<sequence length="585" mass="66977">MIKKSSDCRANAWGKEFEIKTLGKLKYFLGIEVAHSKKGIFISQQKYITDLLKETGKAACKPASTPLEPNIKLGNAEDVAVEKEMYQRLVGRLIYLSHTRPDIAYAVSLISQFMHSPKETHLQAAHRILQYLKGTPGRGILFKRNGNVKLEAYTDADYAESIVDRRSTTGYCTFLGGNLVTWRSKKQGVVAQSSAEAEFRAMAQGICELLWLKIILEDLRIKWEEPMKLYCDNKSAISIAHNPVQHDRTKHIEVDTHFIKEKLDSGLICTPYVSSQDQIADILTKGLGCTILRRLYPSWEWKTPIHQLEGEVSIWKAKKKSIPEVNMESHSQIAAHPHGCFRPSQKTFLKRSDGKEYTTAEFDKFCENSGIEHQLTSPYTSTKCSESRNKYIMGMSRCMLHEKNLPKKLPTKAVKGLTPFEAWYGYKPSLKFLKVFGCLCFTHVPHSKRDKLDRRASPGIFIGYSTVSKAYKIFQPQTRNIVISKDVHFEEDEELHLDNSEKKGQIIAETQKKMCQTIDDDLVRGTRSLSDIYERSNNIVCEPADYVEAKKDQRWINAMEEELSMIKKNKTWIKWVFRTKLNVDG</sequence>
<dbReference type="SUPFAM" id="SSF53098">
    <property type="entry name" value="Ribonuclease H-like"/>
    <property type="match status" value="1"/>
</dbReference>
<evidence type="ECO:0000259" key="1">
    <source>
        <dbReference type="Pfam" id="PF25597"/>
    </source>
</evidence>
<reference evidence="2 3" key="1">
    <citation type="journal article" date="2023" name="Life. Sci Alliance">
        <title>Evolutionary insights into 3D genome organization and epigenetic landscape of Vigna mungo.</title>
        <authorList>
            <person name="Junaid A."/>
            <person name="Singh B."/>
            <person name="Bhatia S."/>
        </authorList>
    </citation>
    <scope>NUCLEOTIDE SEQUENCE [LARGE SCALE GENOMIC DNA]</scope>
    <source>
        <strain evidence="2">Urdbean</strain>
    </source>
</reference>
<dbReference type="InterPro" id="IPR012337">
    <property type="entry name" value="RNaseH-like_sf"/>
</dbReference>
<dbReference type="PANTHER" id="PTHR11439">
    <property type="entry name" value="GAG-POL-RELATED RETROTRANSPOSON"/>
    <property type="match status" value="1"/>
</dbReference>
<dbReference type="CDD" id="cd09272">
    <property type="entry name" value="RNase_HI_RT_Ty1"/>
    <property type="match status" value="1"/>
</dbReference>
<dbReference type="Pfam" id="PF25597">
    <property type="entry name" value="SH3_retrovirus"/>
    <property type="match status" value="1"/>
</dbReference>
<protein>
    <recommendedName>
        <fullName evidence="1">Retroviral polymerase SH3-like domain-containing protein</fullName>
    </recommendedName>
</protein>
<dbReference type="SUPFAM" id="SSF56672">
    <property type="entry name" value="DNA/RNA polymerases"/>
    <property type="match status" value="1"/>
</dbReference>
<dbReference type="InterPro" id="IPR057670">
    <property type="entry name" value="SH3_retrovirus"/>
</dbReference>
<dbReference type="GO" id="GO:0003676">
    <property type="term" value="F:nucleic acid binding"/>
    <property type="evidence" value="ECO:0007669"/>
    <property type="project" value="InterPro"/>
</dbReference>
<dbReference type="PANTHER" id="PTHR11439:SF470">
    <property type="entry name" value="CYSTEINE-RICH RLK (RECEPTOR-LIKE PROTEIN KINASE) 8"/>
    <property type="match status" value="1"/>
</dbReference>
<gene>
    <name evidence="2" type="ORF">V8G54_013432</name>
</gene>